<dbReference type="KEGG" id="bnn:FOA43_003565"/>
<feature type="compositionally biased region" description="Basic residues" evidence="2">
    <location>
        <begin position="1"/>
        <end position="11"/>
    </location>
</feature>
<evidence type="ECO:0000256" key="1">
    <source>
        <dbReference type="ARBA" id="ARBA00022468"/>
    </source>
</evidence>
<feature type="compositionally biased region" description="Basic and acidic residues" evidence="2">
    <location>
        <begin position="12"/>
        <end position="30"/>
    </location>
</feature>
<organism evidence="4 5">
    <name type="scientific">Eeniella nana</name>
    <name type="common">Yeast</name>
    <name type="synonym">Brettanomyces nanus</name>
    <dbReference type="NCBI Taxonomy" id="13502"/>
    <lineage>
        <taxon>Eukaryota</taxon>
        <taxon>Fungi</taxon>
        <taxon>Dikarya</taxon>
        <taxon>Ascomycota</taxon>
        <taxon>Saccharomycotina</taxon>
        <taxon>Pichiomycetes</taxon>
        <taxon>Pichiales</taxon>
        <taxon>Pichiaceae</taxon>
        <taxon>Brettanomyces</taxon>
    </lineage>
</organism>
<dbReference type="SUPFAM" id="SSF48366">
    <property type="entry name" value="Ras GEF"/>
    <property type="match status" value="2"/>
</dbReference>
<dbReference type="InterPro" id="IPR000651">
    <property type="entry name" value="Ras-like_Gua-exchang_fac_N"/>
</dbReference>
<dbReference type="InterPro" id="IPR001895">
    <property type="entry name" value="RASGEF_cat_dom"/>
</dbReference>
<feature type="region of interest" description="Disordered" evidence="2">
    <location>
        <begin position="228"/>
        <end position="272"/>
    </location>
</feature>
<dbReference type="PANTHER" id="PTHR23176">
    <property type="entry name" value="RHO/RAC/CDC GTPASE-ACTIVATING PROTEIN"/>
    <property type="match status" value="1"/>
</dbReference>
<feature type="domain" description="Rho-GAP" evidence="3">
    <location>
        <begin position="1808"/>
        <end position="1996"/>
    </location>
</feature>
<dbReference type="InterPro" id="IPR050729">
    <property type="entry name" value="Rho-GAP"/>
</dbReference>
<evidence type="ECO:0000313" key="4">
    <source>
        <dbReference type="EMBL" id="QPG76179.1"/>
    </source>
</evidence>
<dbReference type="Gene3D" id="1.10.555.10">
    <property type="entry name" value="Rho GTPase activation protein"/>
    <property type="match status" value="1"/>
</dbReference>
<dbReference type="GO" id="GO:0005096">
    <property type="term" value="F:GTPase activator activity"/>
    <property type="evidence" value="ECO:0007669"/>
    <property type="project" value="UniProtKB-KW"/>
</dbReference>
<feature type="region of interest" description="Disordered" evidence="2">
    <location>
        <begin position="70"/>
        <end position="118"/>
    </location>
</feature>
<accession>A0A875S942</accession>
<feature type="compositionally biased region" description="Polar residues" evidence="2">
    <location>
        <begin position="239"/>
        <end position="272"/>
    </location>
</feature>
<feature type="region of interest" description="Disordered" evidence="2">
    <location>
        <begin position="1"/>
        <end position="32"/>
    </location>
</feature>
<dbReference type="RefSeq" id="XP_038779744.1">
    <property type="nucleotide sequence ID" value="XM_038923816.1"/>
</dbReference>
<dbReference type="CDD" id="cd00159">
    <property type="entry name" value="RhoGAP"/>
    <property type="match status" value="1"/>
</dbReference>
<dbReference type="PANTHER" id="PTHR23176:SF129">
    <property type="entry name" value="RHO GTPASE ACTIVATING PROTEIN AT 16F, ISOFORM E-RELATED"/>
    <property type="match status" value="1"/>
</dbReference>
<keyword evidence="1" id="KW-0343">GTPase activation</keyword>
<dbReference type="GO" id="GO:0005938">
    <property type="term" value="C:cell cortex"/>
    <property type="evidence" value="ECO:0007669"/>
    <property type="project" value="UniProtKB-ARBA"/>
</dbReference>
<dbReference type="SUPFAM" id="SSF48350">
    <property type="entry name" value="GTPase activation domain, GAP"/>
    <property type="match status" value="1"/>
</dbReference>
<keyword evidence="5" id="KW-1185">Reference proteome</keyword>
<protein>
    <recommendedName>
        <fullName evidence="3">Rho-GAP domain-containing protein</fullName>
    </recommendedName>
</protein>
<dbReference type="GO" id="GO:0005085">
    <property type="term" value="F:guanyl-nucleotide exchange factor activity"/>
    <property type="evidence" value="ECO:0007669"/>
    <property type="project" value="InterPro"/>
</dbReference>
<dbReference type="InterPro" id="IPR023578">
    <property type="entry name" value="Ras_GEF_dom_sf"/>
</dbReference>
<dbReference type="Pfam" id="PF00617">
    <property type="entry name" value="RasGEF"/>
    <property type="match status" value="1"/>
</dbReference>
<dbReference type="InterPro" id="IPR008936">
    <property type="entry name" value="Rho_GTPase_activation_prot"/>
</dbReference>
<dbReference type="InterPro" id="IPR000198">
    <property type="entry name" value="RhoGAP_dom"/>
</dbReference>
<proteinExistence type="predicted"/>
<name>A0A875S942_EENNA</name>
<sequence length="2008" mass="227549">MRKFLSRRDKRRSLSGEGKSDKALDNHDSDAGAELECVQEDTASIFGSSSYLSKRASMLTDSFKFTKTEDHDRERVAGRTSGQDRDLNFGRHQGNEGRHFTSHASGSVSDTPHHKAHILHSLSSKRSSTSLYLHSQQQQQQHNVQSLVIPDWDTSLIKTGWLNVVNEDSSDDKLKLCRAELKGSTLFVYRSPQELASTSHFIAGQRGDDKDPESSSFSQDYQANLMNLSGSQQQQQQQLDSVNNMSTDTPISIDSSRADNEMSQISPSNTSESIASIITPDSAQLNDQLQKLCLVDAALDDSLLAAGNLIQAIRGQKGTEENFRGTPVYNYNTSKPVVADPEVGHTFSDFTDITYPYCRCPHPDLQFEDKTGVILGGTIESLCHTIVFYPSEDVAEKLIRILPMVTDIATPLALFQLYLRLFASISQNQDEADNQTQSNSDNSSSNRAFIPMETRDFMIKRISRCLKVIAKDFSGMLLDDSILRSIWNVMMALDDVSDCNDLKTTIHEQQKSLRMLLQFENTTDTLSLSIFTADYFMSAPLESLAFEINALDHKFLKAWNARDDRSLTLDRVHQSFEYWRKNFLVFDAIHNIHYLGRLICYQLFEDPETENDASSRAHILEKWILLGELLYRQGNMSSWLGISTFMCSVPILRLRDTWGKIDNKIVDLVRKSWAPIIFEVRQRRSQQARVGLYRVLVPAGIGRNYAKEDVIPYYGDIYFQKPLKLPEDYVKSFCAFSQKADYSIAKWDEFYQGVTNSDSVRLSNASKGMCGSVDISIAQKLRFVVNYTVKNKPFSLSDAMSLSLGVEKPSEGQYFKYHNRSRSPLFLGSYASILFPKILDAYEIYDRKSLIGAIGGVGLTQSVLRNSAYNISNLMKHGGHSLVSSKSMNRNTFLKHIRDVFNIDTFEFKETDDTIMFKTVLDSLEQERKVSKHTSKSRPSSILFGENISVKRFSSYSTSSFNLDDFVNSYHSFVRESSDGDGESVAVVQPLESPVIASSSRSSAEASARKLLTQGEQLVSIVAEAATSERLLDLLVLTSSIFSSKIKEEDVKRFAEISCANGRSFLLRMDQGAFTVTFFAVYRCFMSPYELISGLQKRFAGSKRCSISIASKALGSSSTIFPEWSPTVTGDTVKNINWKFVAQIELGVVESLLALFQHYYKHLLDDMETREAIESLFECIGHELDVTLPSALKDMRSQDEPDRESINAIEKCVRTIIQSYKDSKEYYVKNCYTPLVDPLPLRFTSDLSIIPADKILARYNDTKALSRFVDGIDETIRRIMSSIIVEDWIETFQILEVLTAKSTLSLFNYDVQSLDTSSPLLVVSNIYHWIATLVDIESSTSSKLSFVVDKFPSSVRSMLRFYFKLKNYFTVQLIDPSINFEHRIERMAAVLKLLVISRIKMRELELFSPDETDTDISPRVPSLIESCLVNTILSPECRFFSFDWCQASKLLSPSKELDQCHTYLDDLLPDEKDISAEISLQSHLTPCPGWILQSLLEITCFIPNMYVQNTSLINFDKDRFAYNCVVNIMDLVPKTTENLDKESLFSFLLDFKIRKPALKEVYETFLKEKEAEGYEEVSTFLESHLNEQRQLMKVEDEKKNLLLKQKPTYMTELPLPSSIPSSSVSSGAIVDTPKTTLGASKRNGAFSTSAMSSESTLVLHRTRSAVSIRSESSGSSKISRFKFSGLFSRASKGLNIGHGSNSQQVVEKSPCSFLELPPADNFVRGHKAKILYTLNLKDSSAFPTYVTPYSFKIDFGNGRSDEYCFQATDDLDRDDWLRNINYSHRHWFFSKALNKSSMGVQANMVFGVPLKFVCIRENRPIPNIIEKIMSEIEFRGLEEVGLYRRSASLASIQKIKDKINRFGDFNMEDQLVFDVHNLTGCIKSYLRELPDPLIGDSSIGKFTEVKELSKDDKRFDVYREIFCELPVYNYNLLERLFRHLKLVVDYKQCNKMTSSNLATILGGSLIEGCNPENLRNYFGLMTFVCEDLILNYDRIFLNAARPQQKKSS</sequence>
<gene>
    <name evidence="4" type="ORF">FOA43_003565</name>
</gene>
<evidence type="ECO:0000313" key="5">
    <source>
        <dbReference type="Proteomes" id="UP000662931"/>
    </source>
</evidence>
<dbReference type="OrthoDB" id="79452at2759"/>
<dbReference type="GeneID" id="62196965"/>
<dbReference type="GO" id="GO:0007264">
    <property type="term" value="P:small GTPase-mediated signal transduction"/>
    <property type="evidence" value="ECO:0007669"/>
    <property type="project" value="InterPro"/>
</dbReference>
<dbReference type="Proteomes" id="UP000662931">
    <property type="component" value="Chromosome 4"/>
</dbReference>
<dbReference type="Pfam" id="PF00618">
    <property type="entry name" value="RasGEF_N"/>
    <property type="match status" value="1"/>
</dbReference>
<dbReference type="InterPro" id="IPR036964">
    <property type="entry name" value="RASGEF_cat_dom_sf"/>
</dbReference>
<evidence type="ECO:0000256" key="2">
    <source>
        <dbReference type="SAM" id="MobiDB-lite"/>
    </source>
</evidence>
<dbReference type="Pfam" id="PF00620">
    <property type="entry name" value="RhoGAP"/>
    <property type="match status" value="1"/>
</dbReference>
<dbReference type="PROSITE" id="PS50238">
    <property type="entry name" value="RHOGAP"/>
    <property type="match status" value="1"/>
</dbReference>
<dbReference type="GO" id="GO:0005933">
    <property type="term" value="C:cellular bud"/>
    <property type="evidence" value="ECO:0007669"/>
    <property type="project" value="UniProtKB-ARBA"/>
</dbReference>
<evidence type="ECO:0000259" key="3">
    <source>
        <dbReference type="PROSITE" id="PS50238"/>
    </source>
</evidence>
<feature type="compositionally biased region" description="Basic and acidic residues" evidence="2">
    <location>
        <begin position="70"/>
        <end position="99"/>
    </location>
</feature>
<reference evidence="4" key="1">
    <citation type="submission" date="2020-10" db="EMBL/GenBank/DDBJ databases">
        <authorList>
            <person name="Roach M.J.R."/>
        </authorList>
    </citation>
    <scope>NUCLEOTIDE SEQUENCE</scope>
    <source>
        <strain evidence="4">CBS 1945</strain>
    </source>
</reference>
<dbReference type="EMBL" id="CP064815">
    <property type="protein sequence ID" value="QPG76179.1"/>
    <property type="molecule type" value="Genomic_DNA"/>
</dbReference>
<dbReference type="Gene3D" id="1.20.870.10">
    <property type="entry name" value="Son of sevenless (SoS) protein Chain: S domain 1"/>
    <property type="match status" value="1"/>
</dbReference>
<dbReference type="SMART" id="SM00324">
    <property type="entry name" value="RhoGAP"/>
    <property type="match status" value="1"/>
</dbReference>
<dbReference type="Gene3D" id="1.10.840.10">
    <property type="entry name" value="Ras guanine-nucleotide exchange factors catalytic domain"/>
    <property type="match status" value="1"/>
</dbReference>